<dbReference type="GeneID" id="19298696"/>
<dbReference type="OrthoDB" id="438440at2759"/>
<dbReference type="GO" id="GO:0016787">
    <property type="term" value="F:hydrolase activity"/>
    <property type="evidence" value="ECO:0007669"/>
    <property type="project" value="UniProtKB-KW"/>
</dbReference>
<dbReference type="PANTHER" id="PTHR45856">
    <property type="entry name" value="ALPHA/BETA-HYDROLASES SUPERFAMILY PROTEIN"/>
    <property type="match status" value="1"/>
</dbReference>
<feature type="region of interest" description="Disordered" evidence="5">
    <location>
        <begin position="240"/>
        <end position="259"/>
    </location>
</feature>
<dbReference type="PANTHER" id="PTHR45856:SF11">
    <property type="entry name" value="FUNGAL LIPASE-LIKE DOMAIN-CONTAINING PROTEIN"/>
    <property type="match status" value="1"/>
</dbReference>
<keyword evidence="6" id="KW-0732">Signal</keyword>
<reference evidence="8 9" key="1">
    <citation type="journal article" date="2012" name="Science">
        <title>The Paleozoic origin of enzymatic lignin decomposition reconstructed from 31 fungal genomes.</title>
        <authorList>
            <person name="Floudas D."/>
            <person name="Binder M."/>
            <person name="Riley R."/>
            <person name="Barry K."/>
            <person name="Blanchette R.A."/>
            <person name="Henrissat B."/>
            <person name="Martinez A.T."/>
            <person name="Otillar R."/>
            <person name="Spatafora J.W."/>
            <person name="Yadav J.S."/>
            <person name="Aerts A."/>
            <person name="Benoit I."/>
            <person name="Boyd A."/>
            <person name="Carlson A."/>
            <person name="Copeland A."/>
            <person name="Coutinho P.M."/>
            <person name="de Vries R.P."/>
            <person name="Ferreira P."/>
            <person name="Findley K."/>
            <person name="Foster B."/>
            <person name="Gaskell J."/>
            <person name="Glotzer D."/>
            <person name="Gorecki P."/>
            <person name="Heitman J."/>
            <person name="Hesse C."/>
            <person name="Hori C."/>
            <person name="Igarashi K."/>
            <person name="Jurgens J.A."/>
            <person name="Kallen N."/>
            <person name="Kersten P."/>
            <person name="Kohler A."/>
            <person name="Kuees U."/>
            <person name="Kumar T.K.A."/>
            <person name="Kuo A."/>
            <person name="LaButti K."/>
            <person name="Larrondo L.F."/>
            <person name="Lindquist E."/>
            <person name="Ling A."/>
            <person name="Lombard V."/>
            <person name="Lucas S."/>
            <person name="Lundell T."/>
            <person name="Martin R."/>
            <person name="McLaughlin D.J."/>
            <person name="Morgenstern I."/>
            <person name="Morin E."/>
            <person name="Murat C."/>
            <person name="Nagy L.G."/>
            <person name="Nolan M."/>
            <person name="Ohm R.A."/>
            <person name="Patyshakuliyeva A."/>
            <person name="Rokas A."/>
            <person name="Ruiz-Duenas F.J."/>
            <person name="Sabat G."/>
            <person name="Salamov A."/>
            <person name="Samejima M."/>
            <person name="Schmutz J."/>
            <person name="Slot J.C."/>
            <person name="St John F."/>
            <person name="Stenlid J."/>
            <person name="Sun H."/>
            <person name="Sun S."/>
            <person name="Syed K."/>
            <person name="Tsang A."/>
            <person name="Wiebenga A."/>
            <person name="Young D."/>
            <person name="Pisabarro A."/>
            <person name="Eastwood D.C."/>
            <person name="Martin F."/>
            <person name="Cullen D."/>
            <person name="Grigoriev I.V."/>
            <person name="Hibbett D.S."/>
        </authorList>
    </citation>
    <scope>NUCLEOTIDE SEQUENCE [LARGE SCALE GENOMIC DNA]</scope>
    <source>
        <strain evidence="8 9">ATCC 11539</strain>
    </source>
</reference>
<sequence>MLVIWFLSICYAFLAVAHPLPHPRSLEKRAISEALYDDLFFYFKYASSAYDLTCANPNGNTLVEEFSDSTTDTQGFIARDDTRKEVVVSLRGSTSVEDFVTDAEIILETYTSPGVSPPTGTTVHTGFLTAWNSVASGVISVVKGQLAAHPGYTIVTTGHSLGGALSSLAAVSMKSNFPNNAVRMYTYGQPRTGNPAYAYYVNDLFGSNAYRFVHTDDGVPTMIPQDVGYRHHGIEYWQNPEPSSAANTKECAADGEDPTCSDSIPSTGINAAHVSYFDVLASTPYCT</sequence>
<gene>
    <name evidence="8" type="ORF">GLOTRDRAFT_105243</name>
</gene>
<comment type="similarity">
    <text evidence="2">Belongs to the AB hydrolase superfamily. Lipase family. Class 3 subfamily.</text>
</comment>
<organism evidence="8 9">
    <name type="scientific">Gloeophyllum trabeum (strain ATCC 11539 / FP-39264 / Madison 617)</name>
    <name type="common">Brown rot fungus</name>
    <dbReference type="NCBI Taxonomy" id="670483"/>
    <lineage>
        <taxon>Eukaryota</taxon>
        <taxon>Fungi</taxon>
        <taxon>Dikarya</taxon>
        <taxon>Basidiomycota</taxon>
        <taxon>Agaricomycotina</taxon>
        <taxon>Agaricomycetes</taxon>
        <taxon>Gloeophyllales</taxon>
        <taxon>Gloeophyllaceae</taxon>
        <taxon>Gloeophyllum</taxon>
    </lineage>
</organism>
<comment type="catalytic activity">
    <reaction evidence="3">
        <text>a diacylglycerol + H2O = a monoacylglycerol + a fatty acid + H(+)</text>
        <dbReference type="Rhea" id="RHEA:32731"/>
        <dbReference type="ChEBI" id="CHEBI:15377"/>
        <dbReference type="ChEBI" id="CHEBI:15378"/>
        <dbReference type="ChEBI" id="CHEBI:17408"/>
        <dbReference type="ChEBI" id="CHEBI:18035"/>
        <dbReference type="ChEBI" id="CHEBI:28868"/>
    </reaction>
</comment>
<evidence type="ECO:0000256" key="4">
    <source>
        <dbReference type="ARBA" id="ARBA00048461"/>
    </source>
</evidence>
<dbReference type="SUPFAM" id="SSF53474">
    <property type="entry name" value="alpha/beta-Hydrolases"/>
    <property type="match status" value="1"/>
</dbReference>
<dbReference type="InterPro" id="IPR029058">
    <property type="entry name" value="AB_hydrolase_fold"/>
</dbReference>
<dbReference type="KEGG" id="gtr:GLOTRDRAFT_105243"/>
<dbReference type="EMBL" id="KB469300">
    <property type="protein sequence ID" value="EPQ56300.1"/>
    <property type="molecule type" value="Genomic_DNA"/>
</dbReference>
<feature type="chain" id="PRO_5004544147" evidence="6">
    <location>
        <begin position="18"/>
        <end position="287"/>
    </location>
</feature>
<evidence type="ECO:0000256" key="6">
    <source>
        <dbReference type="SAM" id="SignalP"/>
    </source>
</evidence>
<dbReference type="eggNOG" id="KOG4569">
    <property type="taxonomic scope" value="Eukaryota"/>
</dbReference>
<dbReference type="Proteomes" id="UP000030669">
    <property type="component" value="Unassembled WGS sequence"/>
</dbReference>
<evidence type="ECO:0000256" key="3">
    <source>
        <dbReference type="ARBA" id="ARBA00047591"/>
    </source>
</evidence>
<dbReference type="RefSeq" id="XP_007865056.1">
    <property type="nucleotide sequence ID" value="XM_007866865.1"/>
</dbReference>
<dbReference type="Pfam" id="PF01764">
    <property type="entry name" value="Lipase_3"/>
    <property type="match status" value="1"/>
</dbReference>
<dbReference type="InterPro" id="IPR051218">
    <property type="entry name" value="Sec_MonoDiacylglyc_Lipase"/>
</dbReference>
<dbReference type="InterPro" id="IPR002921">
    <property type="entry name" value="Fungal_lipase-type"/>
</dbReference>
<dbReference type="OMA" id="ETDINGW"/>
<evidence type="ECO:0000259" key="7">
    <source>
        <dbReference type="Pfam" id="PF01764"/>
    </source>
</evidence>
<keyword evidence="8" id="KW-0378">Hydrolase</keyword>
<dbReference type="HOGENOM" id="CLU_032957_1_1_1"/>
<keyword evidence="1" id="KW-1015">Disulfide bond</keyword>
<dbReference type="CDD" id="cd00519">
    <property type="entry name" value="Lipase_3"/>
    <property type="match status" value="1"/>
</dbReference>
<evidence type="ECO:0000313" key="9">
    <source>
        <dbReference type="Proteomes" id="UP000030669"/>
    </source>
</evidence>
<evidence type="ECO:0000256" key="2">
    <source>
        <dbReference type="ARBA" id="ARBA00043996"/>
    </source>
</evidence>
<evidence type="ECO:0000256" key="5">
    <source>
        <dbReference type="SAM" id="MobiDB-lite"/>
    </source>
</evidence>
<proteinExistence type="inferred from homology"/>
<dbReference type="AlphaFoldDB" id="S7RP29"/>
<evidence type="ECO:0000313" key="8">
    <source>
        <dbReference type="EMBL" id="EPQ56300.1"/>
    </source>
</evidence>
<dbReference type="Gene3D" id="3.40.50.1820">
    <property type="entry name" value="alpha/beta hydrolase"/>
    <property type="match status" value="1"/>
</dbReference>
<evidence type="ECO:0000256" key="1">
    <source>
        <dbReference type="ARBA" id="ARBA00023157"/>
    </source>
</evidence>
<accession>S7RP29</accession>
<dbReference type="GO" id="GO:0006629">
    <property type="term" value="P:lipid metabolic process"/>
    <property type="evidence" value="ECO:0007669"/>
    <property type="project" value="InterPro"/>
</dbReference>
<feature type="domain" description="Fungal lipase-type" evidence="7">
    <location>
        <begin position="87"/>
        <end position="225"/>
    </location>
</feature>
<keyword evidence="9" id="KW-1185">Reference proteome</keyword>
<feature type="signal peptide" evidence="6">
    <location>
        <begin position="1"/>
        <end position="17"/>
    </location>
</feature>
<protein>
    <submittedName>
        <fullName evidence="8">Alpha/beta-hydrolase</fullName>
    </submittedName>
</protein>
<name>S7RP29_GLOTA</name>
<comment type="catalytic activity">
    <reaction evidence="4">
        <text>a monoacylglycerol + H2O = glycerol + a fatty acid + H(+)</text>
        <dbReference type="Rhea" id="RHEA:15245"/>
        <dbReference type="ChEBI" id="CHEBI:15377"/>
        <dbReference type="ChEBI" id="CHEBI:15378"/>
        <dbReference type="ChEBI" id="CHEBI:17408"/>
        <dbReference type="ChEBI" id="CHEBI:17754"/>
        <dbReference type="ChEBI" id="CHEBI:28868"/>
    </reaction>
</comment>